<organism evidence="2 3">
    <name type="scientific">Sesamum alatum</name>
    <dbReference type="NCBI Taxonomy" id="300844"/>
    <lineage>
        <taxon>Eukaryota</taxon>
        <taxon>Viridiplantae</taxon>
        <taxon>Streptophyta</taxon>
        <taxon>Embryophyta</taxon>
        <taxon>Tracheophyta</taxon>
        <taxon>Spermatophyta</taxon>
        <taxon>Magnoliopsida</taxon>
        <taxon>eudicotyledons</taxon>
        <taxon>Gunneridae</taxon>
        <taxon>Pentapetalae</taxon>
        <taxon>asterids</taxon>
        <taxon>lamiids</taxon>
        <taxon>Lamiales</taxon>
        <taxon>Pedaliaceae</taxon>
        <taxon>Sesamum</taxon>
    </lineage>
</organism>
<gene>
    <name evidence="2" type="ORF">Salat_2788400</name>
</gene>
<evidence type="ECO:0000313" key="3">
    <source>
        <dbReference type="Proteomes" id="UP001293254"/>
    </source>
</evidence>
<name>A0AAE1XKZ1_9LAMI</name>
<proteinExistence type="predicted"/>
<feature type="region of interest" description="Disordered" evidence="1">
    <location>
        <begin position="232"/>
        <end position="255"/>
    </location>
</feature>
<feature type="compositionally biased region" description="Polar residues" evidence="1">
    <location>
        <begin position="295"/>
        <end position="310"/>
    </location>
</feature>
<dbReference type="Proteomes" id="UP001293254">
    <property type="component" value="Unassembled WGS sequence"/>
</dbReference>
<feature type="region of interest" description="Disordered" evidence="1">
    <location>
        <begin position="288"/>
        <end position="318"/>
    </location>
</feature>
<dbReference type="EMBL" id="JACGWO010000012">
    <property type="protein sequence ID" value="KAK4413756.1"/>
    <property type="molecule type" value="Genomic_DNA"/>
</dbReference>
<reference evidence="2" key="1">
    <citation type="submission" date="2020-06" db="EMBL/GenBank/DDBJ databases">
        <authorList>
            <person name="Li T."/>
            <person name="Hu X."/>
            <person name="Zhang T."/>
            <person name="Song X."/>
            <person name="Zhang H."/>
            <person name="Dai N."/>
            <person name="Sheng W."/>
            <person name="Hou X."/>
            <person name="Wei L."/>
        </authorList>
    </citation>
    <scope>NUCLEOTIDE SEQUENCE</scope>
    <source>
        <strain evidence="2">3651</strain>
        <tissue evidence="2">Leaf</tissue>
    </source>
</reference>
<comment type="caution">
    <text evidence="2">The sequence shown here is derived from an EMBL/GenBank/DDBJ whole genome shotgun (WGS) entry which is preliminary data.</text>
</comment>
<accession>A0AAE1XKZ1</accession>
<evidence type="ECO:0000313" key="2">
    <source>
        <dbReference type="EMBL" id="KAK4413756.1"/>
    </source>
</evidence>
<protein>
    <submittedName>
        <fullName evidence="2">Uncharacterized protein</fullName>
    </submittedName>
</protein>
<evidence type="ECO:0000256" key="1">
    <source>
        <dbReference type="SAM" id="MobiDB-lite"/>
    </source>
</evidence>
<keyword evidence="3" id="KW-1185">Reference proteome</keyword>
<reference evidence="2" key="2">
    <citation type="journal article" date="2024" name="Plant">
        <title>Genomic evolution and insights into agronomic trait innovations of Sesamum species.</title>
        <authorList>
            <person name="Miao H."/>
            <person name="Wang L."/>
            <person name="Qu L."/>
            <person name="Liu H."/>
            <person name="Sun Y."/>
            <person name="Le M."/>
            <person name="Wang Q."/>
            <person name="Wei S."/>
            <person name="Zheng Y."/>
            <person name="Lin W."/>
            <person name="Duan Y."/>
            <person name="Cao H."/>
            <person name="Xiong S."/>
            <person name="Wang X."/>
            <person name="Wei L."/>
            <person name="Li C."/>
            <person name="Ma Q."/>
            <person name="Ju M."/>
            <person name="Zhao R."/>
            <person name="Li G."/>
            <person name="Mu C."/>
            <person name="Tian Q."/>
            <person name="Mei H."/>
            <person name="Zhang T."/>
            <person name="Gao T."/>
            <person name="Zhang H."/>
        </authorList>
    </citation>
    <scope>NUCLEOTIDE SEQUENCE</scope>
    <source>
        <strain evidence="2">3651</strain>
    </source>
</reference>
<sequence length="318" mass="35950">MHHLKTTTTQRSTSVFLSHIHATTVSIWPDGFYYQRQMFYNSRWTREMEQTFVESLVEHVLYEWAQTRVERLRERYHLFRWVVNTEGVIWNTRLGFVTAPDHVWQSLCRQNKRAKWYCNAYEDLWGQLCILFDPRPNGQNDVIDADRFDRMWPHLKRAGAVEPAPDGPNNEPVPNVLHAAQVPDAPQAEPAPDVANTEPAPDAMHAAQALDAPLVEPPHHAPRAIIAHDAPQAEPVPDDTGQPKHVLYNSDSSSESSSMWRALHEYYGSDNDADSILPPPGVPLWKRAKAAHYSPASQKSAGASSSTALNATPLKKQE</sequence>
<dbReference type="AlphaFoldDB" id="A0AAE1XKZ1"/>